<name>A0A6G1ANQ3_CROCR</name>
<accession>A0A6G1ANQ3</accession>
<protein>
    <submittedName>
        <fullName evidence="1">ENR1 protein</fullName>
    </submittedName>
</protein>
<dbReference type="AlphaFoldDB" id="A0A6G1ANQ3"/>
<reference evidence="1 2" key="1">
    <citation type="submission" date="2019-11" db="EMBL/GenBank/DDBJ databases">
        <authorList>
            <person name="Yang C."/>
            <person name="Li F."/>
        </authorList>
    </citation>
    <scope>NUCLEOTIDE SEQUENCE [LARGE SCALE GENOMIC DNA]</scope>
    <source>
        <strain evidence="1">KB4526</strain>
        <tissue evidence="1">Muscle</tissue>
    </source>
</reference>
<dbReference type="Proteomes" id="UP000475037">
    <property type="component" value="Unassembled WGS sequence"/>
</dbReference>
<feature type="non-terminal residue" evidence="1">
    <location>
        <position position="127"/>
    </location>
</feature>
<dbReference type="InterPro" id="IPR018154">
    <property type="entry name" value="TLV/ENV_coat_polyprotein"/>
</dbReference>
<comment type="caution">
    <text evidence="1">The sequence shown here is derived from an EMBL/GenBank/DDBJ whole genome shotgun (WGS) entry which is preliminary data.</text>
</comment>
<proteinExistence type="predicted"/>
<gene>
    <name evidence="1" type="primary">Erv31_5</name>
    <name evidence="1" type="ORF">FOF47_R22064</name>
</gene>
<keyword evidence="2" id="KW-1185">Reference proteome</keyword>
<organism evidence="1 2">
    <name type="scientific">Crocuta crocuta</name>
    <name type="common">Spotted hyena</name>
    <dbReference type="NCBI Taxonomy" id="9678"/>
    <lineage>
        <taxon>Eukaryota</taxon>
        <taxon>Metazoa</taxon>
        <taxon>Chordata</taxon>
        <taxon>Craniata</taxon>
        <taxon>Vertebrata</taxon>
        <taxon>Euteleostomi</taxon>
        <taxon>Mammalia</taxon>
        <taxon>Eutheria</taxon>
        <taxon>Laurasiatheria</taxon>
        <taxon>Carnivora</taxon>
        <taxon>Feliformia</taxon>
        <taxon>Hyaenidae</taxon>
        <taxon>Crocuta</taxon>
    </lineage>
</organism>
<evidence type="ECO:0000313" key="2">
    <source>
        <dbReference type="Proteomes" id="UP000475037"/>
    </source>
</evidence>
<feature type="non-terminal residue" evidence="1">
    <location>
        <position position="1"/>
    </location>
</feature>
<dbReference type="PANTHER" id="PTHR10424:SF68">
    <property type="entry name" value="ENDOGENOUS RETROVIRUS GROUP 3 MEMBER 1 ENV POLYPROTEIN"/>
    <property type="match status" value="1"/>
</dbReference>
<dbReference type="EMBL" id="VOAJ01004973">
    <property type="protein sequence ID" value="KAF0876823.1"/>
    <property type="molecule type" value="Genomic_DNA"/>
</dbReference>
<dbReference type="PANTHER" id="PTHR10424">
    <property type="entry name" value="VIRAL ENVELOPE PROTEIN"/>
    <property type="match status" value="1"/>
</dbReference>
<dbReference type="Gene3D" id="1.10.287.210">
    <property type="match status" value="1"/>
</dbReference>
<sequence length="127" mass="14565">KDNKWPPKSIIQYYGPATWAEDGYWGYCYSHLHTLNHIIRLQAVVKIITNATARALNLLAKQRTKMYNAIYQHCLALDSMLASERDVCGNFNLNICCLQIDDEEKVLEEITDLMGKVAYVPVQSWKG</sequence>
<evidence type="ECO:0000313" key="1">
    <source>
        <dbReference type="EMBL" id="KAF0876823.1"/>
    </source>
</evidence>
<dbReference type="SUPFAM" id="SSF58069">
    <property type="entry name" value="Virus ectodomain"/>
    <property type="match status" value="1"/>
</dbReference>